<comment type="caution">
    <text evidence="2">The sequence shown here is derived from an EMBL/GenBank/DDBJ whole genome shotgun (WGS) entry which is preliminary data.</text>
</comment>
<feature type="region of interest" description="Disordered" evidence="1">
    <location>
        <begin position="1"/>
        <end position="94"/>
    </location>
</feature>
<gene>
    <name evidence="2" type="ORF">DID88_000169</name>
</gene>
<accession>A0A395ILZ7</accession>
<sequence length="152" mass="16825">MTDSIDQYYHSRDAASLKTPRDEFKDGYNRTAPLPPSTLPEQYETSSFKHAPISPNSTKSTSESLRFITNSMDAESSTRGSTKTSHSDKGSISSMNGVGLSGAGNLTDFFSSEVFHIVLHNPTTAHRFLKFVRVGLVRKISNFCKRLMSIIN</sequence>
<feature type="compositionally biased region" description="Basic and acidic residues" evidence="1">
    <location>
        <begin position="9"/>
        <end position="28"/>
    </location>
</feature>
<dbReference type="EMBL" id="QKRW01000041">
    <property type="protein sequence ID" value="RAL60393.1"/>
    <property type="molecule type" value="Genomic_DNA"/>
</dbReference>
<dbReference type="OrthoDB" id="447251at2759"/>
<evidence type="ECO:0000313" key="3">
    <source>
        <dbReference type="Proteomes" id="UP000249056"/>
    </source>
</evidence>
<dbReference type="AlphaFoldDB" id="A0A395ILZ7"/>
<organism evidence="2 3">
    <name type="scientific">Monilinia fructigena</name>
    <dbReference type="NCBI Taxonomy" id="38457"/>
    <lineage>
        <taxon>Eukaryota</taxon>
        <taxon>Fungi</taxon>
        <taxon>Dikarya</taxon>
        <taxon>Ascomycota</taxon>
        <taxon>Pezizomycotina</taxon>
        <taxon>Leotiomycetes</taxon>
        <taxon>Helotiales</taxon>
        <taxon>Sclerotiniaceae</taxon>
        <taxon>Monilinia</taxon>
    </lineage>
</organism>
<feature type="compositionally biased region" description="Polar residues" evidence="1">
    <location>
        <begin position="39"/>
        <end position="94"/>
    </location>
</feature>
<keyword evidence="3" id="KW-1185">Reference proteome</keyword>
<protein>
    <submittedName>
        <fullName evidence="2">Uncharacterized protein</fullName>
    </submittedName>
</protein>
<name>A0A395ILZ7_9HELO</name>
<evidence type="ECO:0000256" key="1">
    <source>
        <dbReference type="SAM" id="MobiDB-lite"/>
    </source>
</evidence>
<reference evidence="2 3" key="1">
    <citation type="submission" date="2018-06" db="EMBL/GenBank/DDBJ databases">
        <title>Genome Sequence of the Brown Rot Fungal Pathogen Monilinia fructigena.</title>
        <authorList>
            <person name="Landi L."/>
            <person name="De Miccolis Angelini R.M."/>
            <person name="Pollastro S."/>
            <person name="Abate D."/>
            <person name="Faretra F."/>
            <person name="Romanazzi G."/>
        </authorList>
    </citation>
    <scope>NUCLEOTIDE SEQUENCE [LARGE SCALE GENOMIC DNA]</scope>
    <source>
        <strain evidence="2 3">Mfrg269</strain>
    </source>
</reference>
<proteinExistence type="predicted"/>
<evidence type="ECO:0000313" key="2">
    <source>
        <dbReference type="EMBL" id="RAL60393.1"/>
    </source>
</evidence>
<dbReference type="Proteomes" id="UP000249056">
    <property type="component" value="Unassembled WGS sequence"/>
</dbReference>